<keyword evidence="3" id="KW-1185">Reference proteome</keyword>
<dbReference type="Proteomes" id="UP000257109">
    <property type="component" value="Unassembled WGS sequence"/>
</dbReference>
<organism evidence="2 3">
    <name type="scientific">Mucuna pruriens</name>
    <name type="common">Velvet bean</name>
    <name type="synonym">Dolichos pruriens</name>
    <dbReference type="NCBI Taxonomy" id="157652"/>
    <lineage>
        <taxon>Eukaryota</taxon>
        <taxon>Viridiplantae</taxon>
        <taxon>Streptophyta</taxon>
        <taxon>Embryophyta</taxon>
        <taxon>Tracheophyta</taxon>
        <taxon>Spermatophyta</taxon>
        <taxon>Magnoliopsida</taxon>
        <taxon>eudicotyledons</taxon>
        <taxon>Gunneridae</taxon>
        <taxon>Pentapetalae</taxon>
        <taxon>rosids</taxon>
        <taxon>fabids</taxon>
        <taxon>Fabales</taxon>
        <taxon>Fabaceae</taxon>
        <taxon>Papilionoideae</taxon>
        <taxon>50 kb inversion clade</taxon>
        <taxon>NPAAA clade</taxon>
        <taxon>indigoferoid/millettioid clade</taxon>
        <taxon>Phaseoleae</taxon>
        <taxon>Mucuna</taxon>
    </lineage>
</organism>
<gene>
    <name evidence="2" type="ORF">CR513_04621</name>
</gene>
<dbReference type="Gene3D" id="3.30.420.10">
    <property type="entry name" value="Ribonuclease H-like superfamily/Ribonuclease H"/>
    <property type="match status" value="1"/>
</dbReference>
<dbReference type="AlphaFoldDB" id="A0A371I6X8"/>
<dbReference type="InterPro" id="IPR001584">
    <property type="entry name" value="Integrase_cat-core"/>
</dbReference>
<dbReference type="STRING" id="157652.A0A371I6X8"/>
<dbReference type="EMBL" id="QJKJ01000772">
    <property type="protein sequence ID" value="RDY10796.1"/>
    <property type="molecule type" value="Genomic_DNA"/>
</dbReference>
<dbReference type="InterPro" id="IPR057670">
    <property type="entry name" value="SH3_retrovirus"/>
</dbReference>
<evidence type="ECO:0000313" key="2">
    <source>
        <dbReference type="EMBL" id="RDY10796.1"/>
    </source>
</evidence>
<accession>A0A371I6X8</accession>
<evidence type="ECO:0000313" key="3">
    <source>
        <dbReference type="Proteomes" id="UP000257109"/>
    </source>
</evidence>
<dbReference type="PROSITE" id="PS50994">
    <property type="entry name" value="INTEGRASE"/>
    <property type="match status" value="1"/>
</dbReference>
<dbReference type="PANTHER" id="PTHR42648:SF28">
    <property type="entry name" value="TRANSPOSON-ENCODED PROTEIN WITH RIBONUCLEASE H-LIKE AND RETROVIRUS ZINC FINGER-LIKE DOMAINS"/>
    <property type="match status" value="1"/>
</dbReference>
<dbReference type="Pfam" id="PF25597">
    <property type="entry name" value="SH3_retrovirus"/>
    <property type="match status" value="1"/>
</dbReference>
<evidence type="ECO:0000259" key="1">
    <source>
        <dbReference type="PROSITE" id="PS50994"/>
    </source>
</evidence>
<dbReference type="InterPro" id="IPR012337">
    <property type="entry name" value="RNaseH-like_sf"/>
</dbReference>
<dbReference type="GO" id="GO:0003676">
    <property type="term" value="F:nucleic acid binding"/>
    <property type="evidence" value="ECO:0007669"/>
    <property type="project" value="InterPro"/>
</dbReference>
<reference evidence="2" key="1">
    <citation type="submission" date="2018-05" db="EMBL/GenBank/DDBJ databases">
        <title>Draft genome of Mucuna pruriens seed.</title>
        <authorList>
            <person name="Nnadi N.E."/>
            <person name="Vos R."/>
            <person name="Hasami M.H."/>
            <person name="Devisetty U.K."/>
            <person name="Aguiy J.C."/>
        </authorList>
    </citation>
    <scope>NUCLEOTIDE SEQUENCE [LARGE SCALE GENOMIC DNA]</scope>
    <source>
        <strain evidence="2">JCA_2017</strain>
    </source>
</reference>
<sequence>MRNRAVKCNRFDNSGEYCRPFDVYCKQHGIKYEKTPQLNDLAERMNKTLIERVRNMLFEARLPKHSWGEALYTVVHVINLSLIVVLNTEVPNKIWFDKDVKYDHLQVFSCKTFVHVPNDEKSKLDLKTRQCIFVGLYDPVEKKLVRSRDVQFTEDQTIEDIDKVKKTRPEKDNSLFEIDLVRMPVHDLDIVENNVHNGEQHDYVDDQQLEDIFYVPLDDNFIILLLYVDDMLIVGKEFYMENAKVVSTPFATHFKLSSGHSLSNDVEKTNMSRIPYTSVVGSLMYVMVQAYWIRDWIRHVRYHWIHDALDSKLLELAKVHIDDSNGDMMTKMLPRGKFEACCEIVGLTITST</sequence>
<dbReference type="SUPFAM" id="SSF53098">
    <property type="entry name" value="Ribonuclease H-like"/>
    <property type="match status" value="1"/>
</dbReference>
<feature type="non-terminal residue" evidence="2">
    <location>
        <position position="1"/>
    </location>
</feature>
<comment type="caution">
    <text evidence="2">The sequence shown here is derived from an EMBL/GenBank/DDBJ whole genome shotgun (WGS) entry which is preliminary data.</text>
</comment>
<dbReference type="InterPro" id="IPR039537">
    <property type="entry name" value="Retrotran_Ty1/copia-like"/>
</dbReference>
<dbReference type="PANTHER" id="PTHR42648">
    <property type="entry name" value="TRANSPOSASE, PUTATIVE-RELATED"/>
    <property type="match status" value="1"/>
</dbReference>
<proteinExistence type="predicted"/>
<dbReference type="InterPro" id="IPR036397">
    <property type="entry name" value="RNaseH_sf"/>
</dbReference>
<dbReference type="GO" id="GO:0015074">
    <property type="term" value="P:DNA integration"/>
    <property type="evidence" value="ECO:0007669"/>
    <property type="project" value="InterPro"/>
</dbReference>
<name>A0A371I6X8_MUCPR</name>
<feature type="domain" description="Integrase catalytic" evidence="1">
    <location>
        <begin position="1"/>
        <end position="99"/>
    </location>
</feature>
<protein>
    <recommendedName>
        <fullName evidence="1">Integrase catalytic domain-containing protein</fullName>
    </recommendedName>
</protein>